<protein>
    <recommendedName>
        <fullName evidence="3">Transposase DDE domain-containing protein</fullName>
    </recommendedName>
</protein>
<dbReference type="Proteomes" id="UP000198384">
    <property type="component" value="Unassembled WGS sequence"/>
</dbReference>
<evidence type="ECO:0008006" key="3">
    <source>
        <dbReference type="Google" id="ProtNLM"/>
    </source>
</evidence>
<proteinExistence type="predicted"/>
<accession>A0A238X733</accession>
<evidence type="ECO:0000313" key="2">
    <source>
        <dbReference type="Proteomes" id="UP000198384"/>
    </source>
</evidence>
<evidence type="ECO:0000313" key="1">
    <source>
        <dbReference type="EMBL" id="SNR54520.1"/>
    </source>
</evidence>
<dbReference type="AlphaFoldDB" id="A0A238X733"/>
<organism evidence="1 2">
    <name type="scientific">Lutibacter agarilyticus</name>
    <dbReference type="NCBI Taxonomy" id="1109740"/>
    <lineage>
        <taxon>Bacteria</taxon>
        <taxon>Pseudomonadati</taxon>
        <taxon>Bacteroidota</taxon>
        <taxon>Flavobacteriia</taxon>
        <taxon>Flavobacteriales</taxon>
        <taxon>Flavobacteriaceae</taxon>
        <taxon>Lutibacter</taxon>
    </lineage>
</organism>
<sequence length="47" mass="5563">MIRRNYAKTFEGFKTRIVAKITALKTIQYINKFIFGRNINSIEINII</sequence>
<name>A0A238X733_9FLAO</name>
<dbReference type="EMBL" id="FZNT01000005">
    <property type="protein sequence ID" value="SNR54520.1"/>
    <property type="molecule type" value="Genomic_DNA"/>
</dbReference>
<reference evidence="1 2" key="1">
    <citation type="submission" date="2017-06" db="EMBL/GenBank/DDBJ databases">
        <authorList>
            <person name="Kim H.J."/>
            <person name="Triplett B.A."/>
        </authorList>
    </citation>
    <scope>NUCLEOTIDE SEQUENCE [LARGE SCALE GENOMIC DNA]</scope>
    <source>
        <strain evidence="1 2">DSM 29150</strain>
    </source>
</reference>
<gene>
    <name evidence="1" type="ORF">SAMN06265371_10528</name>
</gene>
<keyword evidence="2" id="KW-1185">Reference proteome</keyword>